<protein>
    <submittedName>
        <fullName evidence="1">Uncharacterized protein</fullName>
    </submittedName>
</protein>
<dbReference type="EMBL" id="JMSE01001129">
    <property type="protein sequence ID" value="KDN64466.1"/>
    <property type="molecule type" value="Genomic_DNA"/>
</dbReference>
<comment type="caution">
    <text evidence="1">The sequence shown here is derived from an EMBL/GenBank/DDBJ whole genome shotgun (WGS) entry which is preliminary data.</text>
</comment>
<accession>A0A066XFC7</accession>
<gene>
    <name evidence="1" type="ORF">CSUB01_00423</name>
</gene>
<organism evidence="1 2">
    <name type="scientific">Colletotrichum sublineola</name>
    <name type="common">Sorghum anthracnose fungus</name>
    <dbReference type="NCBI Taxonomy" id="1173701"/>
    <lineage>
        <taxon>Eukaryota</taxon>
        <taxon>Fungi</taxon>
        <taxon>Dikarya</taxon>
        <taxon>Ascomycota</taxon>
        <taxon>Pezizomycotina</taxon>
        <taxon>Sordariomycetes</taxon>
        <taxon>Hypocreomycetidae</taxon>
        <taxon>Glomerellales</taxon>
        <taxon>Glomerellaceae</taxon>
        <taxon>Colletotrichum</taxon>
        <taxon>Colletotrichum graminicola species complex</taxon>
    </lineage>
</organism>
<evidence type="ECO:0000313" key="1">
    <source>
        <dbReference type="EMBL" id="KDN64466.1"/>
    </source>
</evidence>
<reference evidence="2" key="1">
    <citation type="journal article" date="2014" name="Genome Announc.">
        <title>Draft genome sequence of Colletotrichum sublineola, a destructive pathogen of cultivated sorghum.</title>
        <authorList>
            <person name="Baroncelli R."/>
            <person name="Sanz-Martin J.M."/>
            <person name="Rech G.E."/>
            <person name="Sukno S.A."/>
            <person name="Thon M.R."/>
        </authorList>
    </citation>
    <scope>NUCLEOTIDE SEQUENCE [LARGE SCALE GENOMIC DNA]</scope>
    <source>
        <strain evidence="2">TX430BB</strain>
    </source>
</reference>
<name>A0A066XFC7_COLSU</name>
<sequence>MNIATPKALTQQGMPPLAFKGDGNLEFVDSLRPELGQKAWNVFAPSKAAQGLESETQSRDRVGLRLESLDGVAQDTTRALLVGRQNPQQRTLFDTSTSFSTGDFKDCCISQFHGDDIDLHIEKFTQAEAMTKSSISGPWRAIPDNLDPEGFVFEPIQALPTLEDLESSSQQQTLGYSDADFKQIYSPVAAEAPGDMLADGMPTSFFDEAFWTHQGACPYDTVDESEDRE</sequence>
<evidence type="ECO:0000313" key="2">
    <source>
        <dbReference type="Proteomes" id="UP000027238"/>
    </source>
</evidence>
<dbReference type="Proteomes" id="UP000027238">
    <property type="component" value="Unassembled WGS sequence"/>
</dbReference>
<dbReference type="AlphaFoldDB" id="A0A066XFC7"/>
<dbReference type="HOGENOM" id="CLU_1209750_0_0_1"/>
<proteinExistence type="predicted"/>
<keyword evidence="2" id="KW-1185">Reference proteome</keyword>